<sequence length="321" mass="34712">MTNAQVVREQLSATDPASPSLRNPALLTRYDDYIIQPTFPNANISIAVDAFNTMQYDPIVKVFQLGPNDTAPFPGQSPIAANDDRALGNRNATIAPGQIEFGTGLGAPSTLRADGVSRYLVRVTSYDPLPDTSTFPPTGELPQDYQLAVSVDLGNLNPPDIANGGILGPNEFATNPDVDPLTGVARFWDSEAGSHIFTADQMEKNTLASNPQRFVNEGFEFVSEGDTVLQRFRNSQGGFFYASNPGEINFVQTLQEWVPDDPGTSIRVFSSPVAGALPVFRAFNLDTNGHFYTIDPNQAAFANDLPNFIGQGVSFYARPIA</sequence>
<evidence type="ECO:0000313" key="3">
    <source>
        <dbReference type="EMBL" id="GCE94147.1"/>
    </source>
</evidence>
<name>A0A5M3T5J3_LIMPL</name>
<dbReference type="RefSeq" id="WP_006617040.1">
    <property type="nucleotide sequence ID" value="NZ_BIMW01000090.1"/>
</dbReference>
<feature type="domain" description="DUF5648" evidence="2">
    <location>
        <begin position="184"/>
        <end position="317"/>
    </location>
</feature>
<proteinExistence type="predicted"/>
<protein>
    <recommendedName>
        <fullName evidence="2">DUF5648 domain-containing protein</fullName>
    </recommendedName>
</protein>
<dbReference type="InterPro" id="IPR043708">
    <property type="entry name" value="DUF5648"/>
</dbReference>
<gene>
    <name evidence="3" type="ORF">NIES46_22000</name>
</gene>
<evidence type="ECO:0000313" key="4">
    <source>
        <dbReference type="Proteomes" id="UP000326169"/>
    </source>
</evidence>
<reference evidence="3 4" key="1">
    <citation type="journal article" date="2019" name="J Genomics">
        <title>The Draft Genome of a Hydrogen-producing Cyanobacterium, Arthrospira platensis NIES-46.</title>
        <authorList>
            <person name="Suzuki S."/>
            <person name="Yamaguchi H."/>
            <person name="Kawachi M."/>
        </authorList>
    </citation>
    <scope>NUCLEOTIDE SEQUENCE [LARGE SCALE GENOMIC DNA]</scope>
    <source>
        <strain evidence="3 4">NIES-46</strain>
    </source>
</reference>
<dbReference type="GeneID" id="301683053"/>
<dbReference type="EMBL" id="BIMW01000090">
    <property type="protein sequence ID" value="GCE94147.1"/>
    <property type="molecule type" value="Genomic_DNA"/>
</dbReference>
<keyword evidence="4" id="KW-1185">Reference proteome</keyword>
<evidence type="ECO:0000256" key="1">
    <source>
        <dbReference type="SAM" id="MobiDB-lite"/>
    </source>
</evidence>
<accession>A0A5M3T5J3</accession>
<organism evidence="3 4">
    <name type="scientific">Limnospira platensis NIES-46</name>
    <dbReference type="NCBI Taxonomy" id="1236695"/>
    <lineage>
        <taxon>Bacteria</taxon>
        <taxon>Bacillati</taxon>
        <taxon>Cyanobacteriota</taxon>
        <taxon>Cyanophyceae</taxon>
        <taxon>Oscillatoriophycideae</taxon>
        <taxon>Oscillatoriales</taxon>
        <taxon>Sirenicapillariaceae</taxon>
        <taxon>Limnospira</taxon>
    </lineage>
</organism>
<evidence type="ECO:0000259" key="2">
    <source>
        <dbReference type="Pfam" id="PF18885"/>
    </source>
</evidence>
<dbReference type="Proteomes" id="UP000326169">
    <property type="component" value="Unassembled WGS sequence"/>
</dbReference>
<feature type="region of interest" description="Disordered" evidence="1">
    <location>
        <begin position="1"/>
        <end position="21"/>
    </location>
</feature>
<comment type="caution">
    <text evidence="3">The sequence shown here is derived from an EMBL/GenBank/DDBJ whole genome shotgun (WGS) entry which is preliminary data.</text>
</comment>
<dbReference type="Pfam" id="PF18885">
    <property type="entry name" value="DUF5648"/>
    <property type="match status" value="1"/>
</dbReference>